<organism evidence="2 3">
    <name type="scientific">Paludibaculum fermentans</name>
    <dbReference type="NCBI Taxonomy" id="1473598"/>
    <lineage>
        <taxon>Bacteria</taxon>
        <taxon>Pseudomonadati</taxon>
        <taxon>Acidobacteriota</taxon>
        <taxon>Terriglobia</taxon>
        <taxon>Bryobacterales</taxon>
        <taxon>Bryobacteraceae</taxon>
        <taxon>Paludibaculum</taxon>
    </lineage>
</organism>
<dbReference type="Proteomes" id="UP000593892">
    <property type="component" value="Chromosome"/>
</dbReference>
<dbReference type="RefSeq" id="WP_194449109.1">
    <property type="nucleotide sequence ID" value="NZ_CP063849.1"/>
</dbReference>
<accession>A0A7S7NPK7</accession>
<name>A0A7S7NPK7_PALFE</name>
<dbReference type="SUPFAM" id="SSF69322">
    <property type="entry name" value="Tricorn protease domain 2"/>
    <property type="match status" value="1"/>
</dbReference>
<feature type="transmembrane region" description="Helical" evidence="1">
    <location>
        <begin position="94"/>
        <end position="120"/>
    </location>
</feature>
<keyword evidence="1" id="KW-0472">Membrane</keyword>
<dbReference type="EMBL" id="CP063849">
    <property type="protein sequence ID" value="QOY87440.1"/>
    <property type="molecule type" value="Genomic_DNA"/>
</dbReference>
<reference evidence="2 3" key="1">
    <citation type="submission" date="2020-10" db="EMBL/GenBank/DDBJ databases">
        <title>Complete genome sequence of Paludibaculum fermentans P105T, a facultatively anaerobic acidobacterium capable of dissimilatory Fe(III) reduction.</title>
        <authorList>
            <person name="Dedysh S.N."/>
            <person name="Beletsky A.V."/>
            <person name="Kulichevskaya I.S."/>
            <person name="Mardanov A.V."/>
            <person name="Ravin N.V."/>
        </authorList>
    </citation>
    <scope>NUCLEOTIDE SEQUENCE [LARGE SCALE GENOMIC DNA]</scope>
    <source>
        <strain evidence="2 3">P105</strain>
    </source>
</reference>
<gene>
    <name evidence="2" type="ORF">IRI77_32555</name>
</gene>
<protein>
    <submittedName>
        <fullName evidence="2">Uncharacterized protein</fullName>
    </submittedName>
</protein>
<keyword evidence="1" id="KW-0812">Transmembrane</keyword>
<evidence type="ECO:0000256" key="1">
    <source>
        <dbReference type="SAM" id="Phobius"/>
    </source>
</evidence>
<sequence length="472" mass="51603">MTSGGLRWSAAVLFSFLIYLVPPITHRRPFIIQLIYDFGGLDPFAEGRRSFLIEVPGGFEGLLLPAVLGVILATQVSAALVVHQLLRRQFRTAVLGIAVLSLTSPIVIAVACQSILLMSFRVAEPAFTRLHRPAPERAAWEEECHVANFEIAPFLYIPPYGSLTTYGQVWVRHRRDHTFAVLSMPGCSVREAGLSIRQVSETQFYGATGGAAIFVRDPGEGMAPNFKEWWYVPAPNSTPRLISPPHGADASRPALSANGEWVGWMIESPSSGPAQVALKDMRTGEMLSINSKEFSPDRFWLLGIDTDARSVIVARKGYRDAVVVGFDGALRLGPIAIGNPEDPESVVQRVLLRQGGWIGWYGLPVCNMVEWHLPQGSGRHRVESGTQINSVDLSPNGRLIAIGTDGDYPGSAIESSAVVLDAVTGEELFRKYFPRRCWVKAAFLGNEYLAYSSSPHNFGIGGAAFEVVKISR</sequence>
<keyword evidence="1" id="KW-1133">Transmembrane helix</keyword>
<proteinExistence type="predicted"/>
<dbReference type="AlphaFoldDB" id="A0A7S7NPK7"/>
<keyword evidence="3" id="KW-1185">Reference proteome</keyword>
<evidence type="ECO:0000313" key="3">
    <source>
        <dbReference type="Proteomes" id="UP000593892"/>
    </source>
</evidence>
<feature type="transmembrane region" description="Helical" evidence="1">
    <location>
        <begin position="62"/>
        <end position="82"/>
    </location>
</feature>
<evidence type="ECO:0000313" key="2">
    <source>
        <dbReference type="EMBL" id="QOY87440.1"/>
    </source>
</evidence>
<dbReference type="KEGG" id="pfer:IRI77_32555"/>